<evidence type="ECO:0000313" key="2">
    <source>
        <dbReference type="EMBL" id="MFC4478976.1"/>
    </source>
</evidence>
<dbReference type="Pfam" id="PF13091">
    <property type="entry name" value="PLDc_2"/>
    <property type="match status" value="1"/>
</dbReference>
<accession>A0ABV8ZHI6</accession>
<gene>
    <name evidence="2" type="ORF">ACFO3N_18010</name>
</gene>
<dbReference type="CDD" id="cd09117">
    <property type="entry name" value="PLDc_Bfil_DEXD_like"/>
    <property type="match status" value="1"/>
</dbReference>
<dbReference type="SUPFAM" id="SSF56024">
    <property type="entry name" value="Phospholipase D/nuclease"/>
    <property type="match status" value="1"/>
</dbReference>
<dbReference type="RefSeq" id="WP_379800041.1">
    <property type="nucleotide sequence ID" value="NZ_JBHSFY010000012.1"/>
</dbReference>
<evidence type="ECO:0000313" key="3">
    <source>
        <dbReference type="Proteomes" id="UP001596003"/>
    </source>
</evidence>
<name>A0ABV8ZHI6_9FLAO</name>
<reference evidence="3" key="1">
    <citation type="journal article" date="2019" name="Int. J. Syst. Evol. Microbiol.">
        <title>The Global Catalogue of Microorganisms (GCM) 10K type strain sequencing project: providing services to taxonomists for standard genome sequencing and annotation.</title>
        <authorList>
            <consortium name="The Broad Institute Genomics Platform"/>
            <consortium name="The Broad Institute Genome Sequencing Center for Infectious Disease"/>
            <person name="Wu L."/>
            <person name="Ma J."/>
        </authorList>
    </citation>
    <scope>NUCLEOTIDE SEQUENCE [LARGE SCALE GENOMIC DNA]</scope>
    <source>
        <strain evidence="3">NBRC 103627</strain>
    </source>
</reference>
<dbReference type="PROSITE" id="PS50035">
    <property type="entry name" value="PLD"/>
    <property type="match status" value="1"/>
</dbReference>
<organism evidence="2 3">
    <name type="scientific">Flavobacterium chungangensis</name>
    <dbReference type="NCBI Taxonomy" id="2708132"/>
    <lineage>
        <taxon>Bacteria</taxon>
        <taxon>Pseudomonadati</taxon>
        <taxon>Bacteroidota</taxon>
        <taxon>Flavobacteriia</taxon>
        <taxon>Flavobacteriales</taxon>
        <taxon>Flavobacteriaceae</taxon>
        <taxon>Flavobacterium</taxon>
    </lineage>
</organism>
<comment type="caution">
    <text evidence="2">The sequence shown here is derived from an EMBL/GenBank/DDBJ whole genome shotgun (WGS) entry which is preliminary data.</text>
</comment>
<dbReference type="EMBL" id="JBHSFY010000012">
    <property type="protein sequence ID" value="MFC4478976.1"/>
    <property type="molecule type" value="Genomic_DNA"/>
</dbReference>
<keyword evidence="3" id="KW-1185">Reference proteome</keyword>
<evidence type="ECO:0000259" key="1">
    <source>
        <dbReference type="PROSITE" id="PS50035"/>
    </source>
</evidence>
<dbReference type="InterPro" id="IPR001736">
    <property type="entry name" value="PLipase_D/transphosphatidylase"/>
</dbReference>
<dbReference type="Proteomes" id="UP001596003">
    <property type="component" value="Unassembled WGS sequence"/>
</dbReference>
<dbReference type="InterPro" id="IPR025202">
    <property type="entry name" value="PLD-like_dom"/>
</dbReference>
<sequence>MILNLEKELGPALKDAKAFFIATALISRSGYEFIEKNKSSDCKCNYVIGLDLAVNPQMLKLLLEKSNDGLTKTKVCKPQYTFHPKVYLIEQKDGRYVAFIGSANTTQGGLSNNLEMTVKIDSQDQCGEIRSWFKDLYESSMELDADLITQYSEVYNAIRQRQRVNKADFDRFRSELPTSGTIAIDLEKQYFGFEDFEAFSAAYQWDKSNMAKDKRKRVKLKFLSLHDQIYKRFTDFGLNNLHCHSRSGNIVSSHAHTPRSRPNLDAMWLHYGTGKGKLFDHPRLQIILRGNEIGIWLMIGKNRGSRTEREKLRSNLNNEFFVQLLHEKIKDLGGSYWIDVKSVNVSVSKVENAAHLKKILLTDDFKYYFTIGRNFNCTDIELSEENFPETVLFEFHRLGWIYDFFV</sequence>
<protein>
    <submittedName>
        <fullName evidence="2">Phospholipase D family protein</fullName>
    </submittedName>
</protein>
<dbReference type="Gene3D" id="3.30.870.10">
    <property type="entry name" value="Endonuclease Chain A"/>
    <property type="match status" value="1"/>
</dbReference>
<proteinExistence type="predicted"/>
<feature type="domain" description="PLD phosphodiesterase" evidence="1">
    <location>
        <begin position="78"/>
        <end position="109"/>
    </location>
</feature>